<evidence type="ECO:0000259" key="6">
    <source>
        <dbReference type="PROSITE" id="PS50043"/>
    </source>
</evidence>
<dbReference type="Pfam" id="PF00072">
    <property type="entry name" value="Response_reg"/>
    <property type="match status" value="1"/>
</dbReference>
<dbReference type="AlphaFoldDB" id="A0A315ZDE1"/>
<accession>A0A315ZDE1</accession>
<evidence type="ECO:0000256" key="1">
    <source>
        <dbReference type="ARBA" id="ARBA00022553"/>
    </source>
</evidence>
<dbReference type="InterPro" id="IPR039420">
    <property type="entry name" value="WalR-like"/>
</dbReference>
<dbReference type="InterPro" id="IPR058245">
    <property type="entry name" value="NreC/VraR/RcsB-like_REC"/>
</dbReference>
<dbReference type="Gene3D" id="3.40.50.2300">
    <property type="match status" value="1"/>
</dbReference>
<evidence type="ECO:0000313" key="8">
    <source>
        <dbReference type="EMBL" id="PWJ42878.1"/>
    </source>
</evidence>
<dbReference type="SUPFAM" id="SSF46894">
    <property type="entry name" value="C-terminal effector domain of the bipartite response regulators"/>
    <property type="match status" value="1"/>
</dbReference>
<protein>
    <submittedName>
        <fullName evidence="8">LuxR family two component transcriptional regulator</fullName>
    </submittedName>
</protein>
<sequence>MNKINILLTDDHVIVRNGIKMLLENEKDIEVIDEASNGLESIAKYKELKPDIIVMDIQMPQMNGIEATTELKRLNPDVKILILSMHDDEEYILDAVNKGAMGYVLKDAGNEEFLRAIHTINNGGKYFSGAVSNVLVNKYLSQQGEDFLSKKVVKPSTPQKHIDLTKREKEILSYVVDGLSSKDIAQEIGKSVRTVEAHRFNIMKKLEVKSAVELVRKVSEEPELYNLLISK</sequence>
<dbReference type="InterPro" id="IPR016032">
    <property type="entry name" value="Sig_transdc_resp-reg_C-effctor"/>
</dbReference>
<feature type="domain" description="HTH luxR-type" evidence="6">
    <location>
        <begin position="157"/>
        <end position="222"/>
    </location>
</feature>
<dbReference type="SMART" id="SM00421">
    <property type="entry name" value="HTH_LUXR"/>
    <property type="match status" value="1"/>
</dbReference>
<dbReference type="GO" id="GO:0006355">
    <property type="term" value="P:regulation of DNA-templated transcription"/>
    <property type="evidence" value="ECO:0007669"/>
    <property type="project" value="InterPro"/>
</dbReference>
<dbReference type="OrthoDB" id="9797341at2"/>
<dbReference type="PROSITE" id="PS50043">
    <property type="entry name" value="HTH_LUXR_2"/>
    <property type="match status" value="1"/>
</dbReference>
<dbReference type="InterPro" id="IPR000792">
    <property type="entry name" value="Tscrpt_reg_LuxR_C"/>
</dbReference>
<dbReference type="Proteomes" id="UP000245535">
    <property type="component" value="Unassembled WGS sequence"/>
</dbReference>
<dbReference type="CDD" id="cd17535">
    <property type="entry name" value="REC_NarL-like"/>
    <property type="match status" value="1"/>
</dbReference>
<dbReference type="PANTHER" id="PTHR43214">
    <property type="entry name" value="TWO-COMPONENT RESPONSE REGULATOR"/>
    <property type="match status" value="1"/>
</dbReference>
<dbReference type="GO" id="GO:0000160">
    <property type="term" value="P:phosphorelay signal transduction system"/>
    <property type="evidence" value="ECO:0007669"/>
    <property type="project" value="InterPro"/>
</dbReference>
<evidence type="ECO:0000313" key="9">
    <source>
        <dbReference type="Proteomes" id="UP000245535"/>
    </source>
</evidence>
<dbReference type="CDD" id="cd06170">
    <property type="entry name" value="LuxR_C_like"/>
    <property type="match status" value="1"/>
</dbReference>
<keyword evidence="2" id="KW-0805">Transcription regulation</keyword>
<dbReference type="SMART" id="SM00448">
    <property type="entry name" value="REC"/>
    <property type="match status" value="1"/>
</dbReference>
<reference evidence="8 9" key="1">
    <citation type="submission" date="2018-03" db="EMBL/GenBank/DDBJ databases">
        <title>Genomic Encyclopedia of Archaeal and Bacterial Type Strains, Phase II (KMG-II): from individual species to whole genera.</title>
        <authorList>
            <person name="Goeker M."/>
        </authorList>
    </citation>
    <scope>NUCLEOTIDE SEQUENCE [LARGE SCALE GENOMIC DNA]</scope>
    <source>
        <strain evidence="8 9">DSM 28229</strain>
    </source>
</reference>
<proteinExistence type="predicted"/>
<dbReference type="EMBL" id="QGDO01000002">
    <property type="protein sequence ID" value="PWJ42878.1"/>
    <property type="molecule type" value="Genomic_DNA"/>
</dbReference>
<feature type="modified residue" description="4-aspartylphosphate" evidence="5">
    <location>
        <position position="56"/>
    </location>
</feature>
<keyword evidence="9" id="KW-1185">Reference proteome</keyword>
<name>A0A315ZDE1_SEDFL</name>
<evidence type="ECO:0000256" key="4">
    <source>
        <dbReference type="ARBA" id="ARBA00023163"/>
    </source>
</evidence>
<evidence type="ECO:0000256" key="2">
    <source>
        <dbReference type="ARBA" id="ARBA00023015"/>
    </source>
</evidence>
<dbReference type="InterPro" id="IPR001789">
    <property type="entry name" value="Sig_transdc_resp-reg_receiver"/>
</dbReference>
<keyword evidence="3" id="KW-0238">DNA-binding</keyword>
<comment type="caution">
    <text evidence="8">The sequence shown here is derived from an EMBL/GenBank/DDBJ whole genome shotgun (WGS) entry which is preliminary data.</text>
</comment>
<evidence type="ECO:0000256" key="5">
    <source>
        <dbReference type="PROSITE-ProRule" id="PRU00169"/>
    </source>
</evidence>
<dbReference type="PROSITE" id="PS50110">
    <property type="entry name" value="RESPONSE_REGULATORY"/>
    <property type="match status" value="1"/>
</dbReference>
<dbReference type="PRINTS" id="PR00038">
    <property type="entry name" value="HTHLUXR"/>
</dbReference>
<keyword evidence="1 5" id="KW-0597">Phosphoprotein</keyword>
<dbReference type="GO" id="GO:0003677">
    <property type="term" value="F:DNA binding"/>
    <property type="evidence" value="ECO:0007669"/>
    <property type="project" value="UniProtKB-KW"/>
</dbReference>
<feature type="domain" description="Response regulatory" evidence="7">
    <location>
        <begin position="5"/>
        <end position="121"/>
    </location>
</feature>
<evidence type="ECO:0000256" key="3">
    <source>
        <dbReference type="ARBA" id="ARBA00023125"/>
    </source>
</evidence>
<dbReference type="Pfam" id="PF00196">
    <property type="entry name" value="GerE"/>
    <property type="match status" value="1"/>
</dbReference>
<dbReference type="RefSeq" id="WP_109616997.1">
    <property type="nucleotide sequence ID" value="NZ_QGDO01000002.1"/>
</dbReference>
<gene>
    <name evidence="8" type="ORF">BC781_102424</name>
</gene>
<keyword evidence="4" id="KW-0804">Transcription</keyword>
<dbReference type="PANTHER" id="PTHR43214:SF41">
    <property type="entry name" value="NITRATE_NITRITE RESPONSE REGULATOR PROTEIN NARP"/>
    <property type="match status" value="1"/>
</dbReference>
<organism evidence="8 9">
    <name type="scientific">Sediminitomix flava</name>
    <dbReference type="NCBI Taxonomy" id="379075"/>
    <lineage>
        <taxon>Bacteria</taxon>
        <taxon>Pseudomonadati</taxon>
        <taxon>Bacteroidota</taxon>
        <taxon>Cytophagia</taxon>
        <taxon>Cytophagales</taxon>
        <taxon>Flammeovirgaceae</taxon>
        <taxon>Sediminitomix</taxon>
    </lineage>
</organism>
<evidence type="ECO:0000259" key="7">
    <source>
        <dbReference type="PROSITE" id="PS50110"/>
    </source>
</evidence>
<dbReference type="InterPro" id="IPR011006">
    <property type="entry name" value="CheY-like_superfamily"/>
</dbReference>
<dbReference type="SUPFAM" id="SSF52172">
    <property type="entry name" value="CheY-like"/>
    <property type="match status" value="1"/>
</dbReference>